<proteinExistence type="predicted"/>
<gene>
    <name evidence="2" type="ORF">Ciccas_013597</name>
</gene>
<comment type="caution">
    <text evidence="2">The sequence shown here is derived from an EMBL/GenBank/DDBJ whole genome shotgun (WGS) entry which is preliminary data.</text>
</comment>
<dbReference type="Proteomes" id="UP001626550">
    <property type="component" value="Unassembled WGS sequence"/>
</dbReference>
<dbReference type="EMBL" id="JBJKFK010006285">
    <property type="protein sequence ID" value="KAL3307879.1"/>
    <property type="molecule type" value="Genomic_DNA"/>
</dbReference>
<dbReference type="AlphaFoldDB" id="A0ABD2PKN7"/>
<name>A0ABD2PKN7_9PLAT</name>
<feature type="region of interest" description="Disordered" evidence="1">
    <location>
        <begin position="355"/>
        <end position="377"/>
    </location>
</feature>
<reference evidence="2 3" key="1">
    <citation type="submission" date="2024-11" db="EMBL/GenBank/DDBJ databases">
        <title>Adaptive evolution of stress response genes in parasites aligns with host niche diversity.</title>
        <authorList>
            <person name="Hahn C."/>
            <person name="Resl P."/>
        </authorList>
    </citation>
    <scope>NUCLEOTIDE SEQUENCE [LARGE SCALE GENOMIC DNA]</scope>
    <source>
        <strain evidence="2">EGGRZ-B1_66</strain>
        <tissue evidence="2">Body</tissue>
    </source>
</reference>
<evidence type="ECO:0000313" key="3">
    <source>
        <dbReference type="Proteomes" id="UP001626550"/>
    </source>
</evidence>
<feature type="non-terminal residue" evidence="2">
    <location>
        <position position="417"/>
    </location>
</feature>
<feature type="region of interest" description="Disordered" evidence="1">
    <location>
        <begin position="108"/>
        <end position="131"/>
    </location>
</feature>
<keyword evidence="3" id="KW-1185">Reference proteome</keyword>
<feature type="non-terminal residue" evidence="2">
    <location>
        <position position="1"/>
    </location>
</feature>
<organism evidence="2 3">
    <name type="scientific">Cichlidogyrus casuarinus</name>
    <dbReference type="NCBI Taxonomy" id="1844966"/>
    <lineage>
        <taxon>Eukaryota</taxon>
        <taxon>Metazoa</taxon>
        <taxon>Spiralia</taxon>
        <taxon>Lophotrochozoa</taxon>
        <taxon>Platyhelminthes</taxon>
        <taxon>Monogenea</taxon>
        <taxon>Monopisthocotylea</taxon>
        <taxon>Dactylogyridea</taxon>
        <taxon>Ancyrocephalidae</taxon>
        <taxon>Cichlidogyrus</taxon>
    </lineage>
</organism>
<evidence type="ECO:0008006" key="4">
    <source>
        <dbReference type="Google" id="ProtNLM"/>
    </source>
</evidence>
<protein>
    <recommendedName>
        <fullName evidence="4">FERM domain containing protein 4A</fullName>
    </recommendedName>
</protein>
<accession>A0ABD2PKN7</accession>
<evidence type="ECO:0000313" key="2">
    <source>
        <dbReference type="EMBL" id="KAL3307879.1"/>
    </source>
</evidence>
<sequence length="417" mass="46554">NKSYPISLLSPSNHLVSVHSPNKIATSGILELPISSSIVMNGYSSHRNLELPPVPQHGERFQQMDHYSIPFRRMHSSVYPHYSLAGQTHSKKRSSILKTSTEEPVYASVKRSNSSSEACKHPNSPVPTEDFPQEATEIPYYASVITKTSQPVYSNGSRKSSLDNVDEYYSALKKAKVFPRIEPSEPIYSNAKNKSKNQPYNECYSQEGSIYATCANDRQATYEYSKSNNSEKPIYQAKSVDTNDTLSSTYARRALGVMNRLLKRLHLSSSGEEGSSGEGQHNVVYNPGSEEYSGQYRGLIARESIASLRARNAMPLVMFADLPPIKASDNYESVHRRDEYNYSYPRRRATISEELQNESHSADGVHDHRSSNLRTPANDSDAYAEIFDSSVVDSVSNGGHMYPLGYMIPNTASNVYT</sequence>
<evidence type="ECO:0000256" key="1">
    <source>
        <dbReference type="SAM" id="MobiDB-lite"/>
    </source>
</evidence>
<feature type="compositionally biased region" description="Basic and acidic residues" evidence="1">
    <location>
        <begin position="360"/>
        <end position="370"/>
    </location>
</feature>